<organism evidence="2 3">
    <name type="scientific">Eleusine coracana subsp. coracana</name>
    <dbReference type="NCBI Taxonomy" id="191504"/>
    <lineage>
        <taxon>Eukaryota</taxon>
        <taxon>Viridiplantae</taxon>
        <taxon>Streptophyta</taxon>
        <taxon>Embryophyta</taxon>
        <taxon>Tracheophyta</taxon>
        <taxon>Spermatophyta</taxon>
        <taxon>Magnoliopsida</taxon>
        <taxon>Liliopsida</taxon>
        <taxon>Poales</taxon>
        <taxon>Poaceae</taxon>
        <taxon>PACMAD clade</taxon>
        <taxon>Chloridoideae</taxon>
        <taxon>Cynodonteae</taxon>
        <taxon>Eleusininae</taxon>
        <taxon>Eleusine</taxon>
    </lineage>
</organism>
<feature type="region of interest" description="Disordered" evidence="1">
    <location>
        <begin position="50"/>
        <end position="77"/>
    </location>
</feature>
<reference evidence="2" key="2">
    <citation type="submission" date="2021-12" db="EMBL/GenBank/DDBJ databases">
        <title>Resequencing data analysis of finger millet.</title>
        <authorList>
            <person name="Hatakeyama M."/>
            <person name="Aluri S."/>
            <person name="Balachadran M.T."/>
            <person name="Sivarajan S.R."/>
            <person name="Poveda L."/>
            <person name="Shimizu-Inatsugi R."/>
            <person name="Schlapbach R."/>
            <person name="Sreeman S.M."/>
            <person name="Shimizu K.K."/>
        </authorList>
    </citation>
    <scope>NUCLEOTIDE SEQUENCE</scope>
</reference>
<comment type="caution">
    <text evidence="2">The sequence shown here is derived from an EMBL/GenBank/DDBJ whole genome shotgun (WGS) entry which is preliminary data.</text>
</comment>
<protein>
    <submittedName>
        <fullName evidence="2">Uncharacterized protein</fullName>
    </submittedName>
</protein>
<accession>A0AAV5ET84</accession>
<name>A0AAV5ET84_ELECO</name>
<dbReference type="Proteomes" id="UP001054889">
    <property type="component" value="Unassembled WGS sequence"/>
</dbReference>
<evidence type="ECO:0000313" key="2">
    <source>
        <dbReference type="EMBL" id="GJN25597.1"/>
    </source>
</evidence>
<gene>
    <name evidence="2" type="primary">gb13443</name>
    <name evidence="2" type="ORF">PR202_gb13443</name>
</gene>
<evidence type="ECO:0000313" key="3">
    <source>
        <dbReference type="Proteomes" id="UP001054889"/>
    </source>
</evidence>
<dbReference type="AlphaFoldDB" id="A0AAV5ET84"/>
<evidence type="ECO:0000256" key="1">
    <source>
        <dbReference type="SAM" id="MobiDB-lite"/>
    </source>
</evidence>
<keyword evidence="3" id="KW-1185">Reference proteome</keyword>
<reference evidence="2" key="1">
    <citation type="journal article" date="2018" name="DNA Res.">
        <title>Multiple hybrid de novo genome assembly of finger millet, an orphan allotetraploid crop.</title>
        <authorList>
            <person name="Hatakeyama M."/>
            <person name="Aluri S."/>
            <person name="Balachadran M.T."/>
            <person name="Sivarajan S.R."/>
            <person name="Patrignani A."/>
            <person name="Gruter S."/>
            <person name="Poveda L."/>
            <person name="Shimizu-Inatsugi R."/>
            <person name="Baeten J."/>
            <person name="Francoijs K.J."/>
            <person name="Nataraja K.N."/>
            <person name="Reddy Y.A.N."/>
            <person name="Phadnis S."/>
            <person name="Ravikumar R.L."/>
            <person name="Schlapbach R."/>
            <person name="Sreeman S.M."/>
            <person name="Shimizu K.K."/>
        </authorList>
    </citation>
    <scope>NUCLEOTIDE SEQUENCE</scope>
</reference>
<dbReference type="EMBL" id="BQKI01000078">
    <property type="protein sequence ID" value="GJN25597.1"/>
    <property type="molecule type" value="Genomic_DNA"/>
</dbReference>
<sequence length="77" mass="8897">MRAEREAGRWRRRRRVARPRGHGRLRLGHRRRGVHRQRLPRELWCGDAGADAGAGRVGARRRPGRPLPAPVRLARLT</sequence>
<proteinExistence type="predicted"/>